<dbReference type="SUPFAM" id="SSF54001">
    <property type="entry name" value="Cysteine proteinases"/>
    <property type="match status" value="1"/>
</dbReference>
<dbReference type="PROSITE" id="PS51257">
    <property type="entry name" value="PROKAR_LIPOPROTEIN"/>
    <property type="match status" value="1"/>
</dbReference>
<proteinExistence type="predicted"/>
<sequence length="886" mass="100031">MKKIFLSIGLLILFFGTGCNEQTHFISDAGERAEVKKDFQAKQIALPTGDLFAVFNEPMTLAEREALTFLYAYSPIGDISDYPGDFYLKNIRSSFETRKEMSWGKNIPENIFRHFVLPIRINNENMDESRMIFYEELKDRVRGLSLYDAVLEVNHWCHEKVIYTPSDARTCSPLASAKTAYGRCGEESVFTVAALRSVGIPARQVYTPRWAHTNDNHAWVEAWVDGKWHFMGACEPEPVLNRAWFNDPASRGMLMHTIVFGHYNGPEERVLLTDCSTEINVTDIYAPTAKATIMVVDKDDKPVNEADVEFKIYNYAEFYTVTRKITDAEGKCFLTAGKGDMLVWATKDGMFGFGKVSFGKDDHVKIIVDKKPGDPISFSPDIVPPVGTTATIVVTEEQKKENAEKLRRENEIRNSYVSTFYTEEKANVLAKELNLDAVQTVKLMVGSRGNWKTLETFLSHAKEEEHNTAITLLNVLKPKDWRDISEDVLSDCLENAPQDKSQIFNNYALNPRVGNEMLSPYKSFFRDVIDKELAAQIKENPQTLVEWAKKNITINNALNPQRIPLMPASVWKIRTADTNSRNIFFVSIARTLNIPARIEPVTRKTQYYDGTNWIDVDFESAAQTITPQGLLSASYNPIKTLDNPQYESHFTIAKILPSGKLQTLNFSVNNSIDMGHGNTWSALLKKPLPIDEGYYLLITGNRMAKGDVLATIRSFEVKAGQSTQIDLVMRESLENIQVIGSIDAEKKYKPVDTSEETSILNTTGRGCFIIGILGSRQEPTNHAMRNIASIASDLNTWNRSIILLFKSEGDWKSFDKSEFGILPETITYGIDETGTITDMITEAMNLTDKNKLPIFIIADTFGHVVYVSQGYNTNMGEQLIKIIRKI</sequence>
<reference evidence="2" key="1">
    <citation type="submission" date="2019-03" db="EMBL/GenBank/DDBJ databases">
        <title>Single cell metagenomics reveals metabolic interactions within the superorganism composed of flagellate Streblomastix strix and complex community of Bacteroidetes bacteria on its surface.</title>
        <authorList>
            <person name="Treitli S.C."/>
            <person name="Kolisko M."/>
            <person name="Husnik F."/>
            <person name="Keeling P."/>
            <person name="Hampl V."/>
        </authorList>
    </citation>
    <scope>NUCLEOTIDE SEQUENCE</scope>
    <source>
        <strain evidence="2">STM</strain>
    </source>
</reference>
<dbReference type="EMBL" id="SNRY01000950">
    <property type="protein sequence ID" value="KAA6334883.1"/>
    <property type="molecule type" value="Genomic_DNA"/>
</dbReference>
<dbReference type="AlphaFoldDB" id="A0A5J4RP69"/>
<accession>A0A5J4RP69</accession>
<dbReference type="PANTHER" id="PTHR35532">
    <property type="entry name" value="SIMILAR TO POLYHYDROXYALKANOATE DEPOLYMERASE"/>
    <property type="match status" value="1"/>
</dbReference>
<dbReference type="PANTHER" id="PTHR35532:SF5">
    <property type="entry name" value="CARBOHYDRATE-BINDING DOMAIN-CONTAINING PROTEIN"/>
    <property type="match status" value="1"/>
</dbReference>
<feature type="domain" description="Transglutaminase-like" evidence="1">
    <location>
        <begin position="176"/>
        <end position="235"/>
    </location>
</feature>
<evidence type="ECO:0000259" key="1">
    <source>
        <dbReference type="SMART" id="SM00460"/>
    </source>
</evidence>
<dbReference type="Gene3D" id="2.60.40.1120">
    <property type="entry name" value="Carboxypeptidase-like, regulatory domain"/>
    <property type="match status" value="1"/>
</dbReference>
<dbReference type="Gene3D" id="3.10.620.30">
    <property type="match status" value="1"/>
</dbReference>
<comment type="caution">
    <text evidence="2">The sequence shown here is derived from an EMBL/GenBank/DDBJ whole genome shotgun (WGS) entry which is preliminary data.</text>
</comment>
<organism evidence="2">
    <name type="scientific">termite gut metagenome</name>
    <dbReference type="NCBI Taxonomy" id="433724"/>
    <lineage>
        <taxon>unclassified sequences</taxon>
        <taxon>metagenomes</taxon>
        <taxon>organismal metagenomes</taxon>
    </lineage>
</organism>
<dbReference type="InterPro" id="IPR002931">
    <property type="entry name" value="Transglutaminase-like"/>
</dbReference>
<dbReference type="Pfam" id="PF01841">
    <property type="entry name" value="Transglut_core"/>
    <property type="match status" value="1"/>
</dbReference>
<dbReference type="SMART" id="SM00460">
    <property type="entry name" value="TGc"/>
    <property type="match status" value="1"/>
</dbReference>
<name>A0A5J4RP69_9ZZZZ</name>
<dbReference type="InterPro" id="IPR038765">
    <property type="entry name" value="Papain-like_cys_pep_sf"/>
</dbReference>
<protein>
    <recommendedName>
        <fullName evidence="1">Transglutaminase-like domain-containing protein</fullName>
    </recommendedName>
</protein>
<gene>
    <name evidence="2" type="ORF">EZS27_016842</name>
</gene>
<evidence type="ECO:0000313" key="2">
    <source>
        <dbReference type="EMBL" id="KAA6334883.1"/>
    </source>
</evidence>